<gene>
    <name evidence="1" type="ORF">HMPREF1535_04840</name>
</gene>
<organism evidence="1 2">
    <name type="scientific">Parabacteroides goldsteinii DSM 19448 = WAL 12034</name>
    <dbReference type="NCBI Taxonomy" id="927665"/>
    <lineage>
        <taxon>Bacteria</taxon>
        <taxon>Pseudomonadati</taxon>
        <taxon>Bacteroidota</taxon>
        <taxon>Bacteroidia</taxon>
        <taxon>Bacteroidales</taxon>
        <taxon>Tannerellaceae</taxon>
        <taxon>Parabacteroides</taxon>
    </lineage>
</organism>
<dbReference type="GeneID" id="69978962"/>
<dbReference type="Proteomes" id="UP000033047">
    <property type="component" value="Unassembled WGS sequence"/>
</dbReference>
<dbReference type="STRING" id="927665.HMPREF1535_04840"/>
<accession>A0A0F5IJ55</accession>
<proteinExistence type="predicted"/>
<protein>
    <submittedName>
        <fullName evidence="1">Uncharacterized protein</fullName>
    </submittedName>
</protein>
<dbReference type="RefSeq" id="WP_010800294.1">
    <property type="nucleotide sequence ID" value="NZ_KQ033914.1"/>
</dbReference>
<sequence length="83" mass="9384">MTTIELEASKAELVREILNIENSETIGKLRKYLSKLRSNKEEASPCEYTLEEVRQRLAITGKDAIAGIGISGEEMEQRMKDII</sequence>
<comment type="caution">
    <text evidence="1">The sequence shown here is derived from an EMBL/GenBank/DDBJ whole genome shotgun (WGS) entry which is preliminary data.</text>
</comment>
<dbReference type="HOGENOM" id="CLU_2555209_0_0_10"/>
<dbReference type="PATRIC" id="fig|927665.4.peg.4965"/>
<reference evidence="1 2" key="1">
    <citation type="submission" date="2013-04" db="EMBL/GenBank/DDBJ databases">
        <title>The Genome Sequence of Parabacteroides goldsteinii DSM 19448.</title>
        <authorList>
            <consortium name="The Broad Institute Genomics Platform"/>
            <person name="Earl A."/>
            <person name="Ward D."/>
            <person name="Feldgarden M."/>
            <person name="Gevers D."/>
            <person name="Martens E."/>
            <person name="Sakamoto M."/>
            <person name="Benno Y."/>
            <person name="Song Y."/>
            <person name="Liu C."/>
            <person name="Lee J."/>
            <person name="Bolanos M."/>
            <person name="Vaisanen M.L."/>
            <person name="Finegold S.M."/>
            <person name="Walker B."/>
            <person name="Young S."/>
            <person name="Zeng Q."/>
            <person name="Gargeya S."/>
            <person name="Fitzgerald M."/>
            <person name="Haas B."/>
            <person name="Abouelleil A."/>
            <person name="Allen A.W."/>
            <person name="Alvarado L."/>
            <person name="Arachchi H.M."/>
            <person name="Berlin A.M."/>
            <person name="Chapman S.B."/>
            <person name="Gainer-Dewar J."/>
            <person name="Goldberg J."/>
            <person name="Griggs A."/>
            <person name="Gujja S."/>
            <person name="Hansen M."/>
            <person name="Howarth C."/>
            <person name="Imamovic A."/>
            <person name="Ireland A."/>
            <person name="Larimer J."/>
            <person name="McCowan C."/>
            <person name="Murphy C."/>
            <person name="Pearson M."/>
            <person name="Poon T.W."/>
            <person name="Priest M."/>
            <person name="Roberts A."/>
            <person name="Saif S."/>
            <person name="Shea T."/>
            <person name="Sisk P."/>
            <person name="Sykes S."/>
            <person name="Wortman J."/>
            <person name="Nusbaum C."/>
            <person name="Birren B."/>
        </authorList>
    </citation>
    <scope>NUCLEOTIDE SEQUENCE [LARGE SCALE GENOMIC DNA]</scope>
    <source>
        <strain evidence="1 2">DSM 19448</strain>
    </source>
</reference>
<dbReference type="EMBL" id="AQHV01000028">
    <property type="protein sequence ID" value="KKB45556.1"/>
    <property type="molecule type" value="Genomic_DNA"/>
</dbReference>
<evidence type="ECO:0000313" key="1">
    <source>
        <dbReference type="EMBL" id="KKB45556.1"/>
    </source>
</evidence>
<dbReference type="AlphaFoldDB" id="A0A0F5IJ55"/>
<name>A0A0F5IJ55_9BACT</name>
<evidence type="ECO:0000313" key="2">
    <source>
        <dbReference type="Proteomes" id="UP000033047"/>
    </source>
</evidence>